<feature type="domain" description="BTB" evidence="4">
    <location>
        <begin position="113"/>
        <end position="180"/>
    </location>
</feature>
<evidence type="ECO:0000256" key="2">
    <source>
        <dbReference type="ARBA" id="ARBA00022737"/>
    </source>
</evidence>
<dbReference type="EMBL" id="JACTAM010000007">
    <property type="protein sequence ID" value="KAI2663032.1"/>
    <property type="molecule type" value="Genomic_DNA"/>
</dbReference>
<dbReference type="SMART" id="SM00225">
    <property type="entry name" value="BTB"/>
    <property type="match status" value="2"/>
</dbReference>
<dbReference type="Pfam" id="PF21536">
    <property type="entry name" value="BTB_KLHL33"/>
    <property type="match status" value="1"/>
</dbReference>
<dbReference type="Gene3D" id="2.120.10.80">
    <property type="entry name" value="Kelch-type beta propeller"/>
    <property type="match status" value="2"/>
</dbReference>
<dbReference type="Pfam" id="PF07707">
    <property type="entry name" value="BACK"/>
    <property type="match status" value="1"/>
</dbReference>
<dbReference type="InterPro" id="IPR011705">
    <property type="entry name" value="BACK"/>
</dbReference>
<name>A0ABQ8MJJ0_LABRO</name>
<sequence length="786" mass="87625">MSQNKTTRKLEKKADTSIHLQSSSVKSRNVGEERREKEAGSRIASSSLTRNVREKKSSIPPSLSTSSFSPPIFRKPPPTEHAFDPELRPFVLSTHCDALFASLRGLQEEGLLLDCSLKLLANSHKAHRLVLAAVSQRAEAWLISGEAGLKEVELDGGRMTPAGLKAVLDFSYRGEVERGETDEVLEACRCLGADRLEQLCGKDAVVNGSEERERSLRVIRTLWERNAGCDVILQTDSGDHFAAHRVILAAGADYFRALLCGGLRESSEGVVLLRGVTSWVLRNLLDFIYSGRLNLSFKNVWDLTEAALQFQLQGALSLCLNFLQDNMDETSCLDILALAEAYSLEDLGRRAEDYVLANFQRVAKGEKFRDLPCVQLQRLLEKDALNADSELAVFRAVVNWVEDDKDRRLSHLARLMQSIRFALMRPEELQEVQDCKLLLRSSGGKTALETVNNLLHGDRRTSDCKPRTPNQVLVLVGGDCVNENFERREPNLCLWFARRFVRGEGLIRTIEWKALAHLPEPPRFRHCVCVLNNTLYILGGRKYYGALDIMKTALRFDPAQGRWERLPDMSRPRDYFAAVCYRGKVFVLGGNCDDMNCLDSVECYIPEDNTWRLSHPLDVPLCGHAAAVLNGEMFVSGGCDSHLRCYPSLWLYDPVHGCSKRAPMTAGAGRAGHVMLVSGHRLVVAGGLQPMWAGYGDQMQCESYDPVHDSWTSFPVLPRPHLSPAAVALDGQLYVLGGSSADSARDMPWVHRYDPQAKCWDKLGAMPRPYADLAACALQLPISLKS</sequence>
<dbReference type="InterPro" id="IPR011333">
    <property type="entry name" value="SKP1/BTB/POZ_sf"/>
</dbReference>
<dbReference type="PROSITE" id="PS50097">
    <property type="entry name" value="BTB"/>
    <property type="match status" value="2"/>
</dbReference>
<evidence type="ECO:0000256" key="3">
    <source>
        <dbReference type="SAM" id="MobiDB-lite"/>
    </source>
</evidence>
<dbReference type="SMART" id="SM00612">
    <property type="entry name" value="Kelch"/>
    <property type="match status" value="4"/>
</dbReference>
<feature type="compositionally biased region" description="Basic and acidic residues" evidence="3">
    <location>
        <begin position="29"/>
        <end position="40"/>
    </location>
</feature>
<evidence type="ECO:0000256" key="1">
    <source>
        <dbReference type="ARBA" id="ARBA00022441"/>
    </source>
</evidence>
<keyword evidence="6" id="KW-1185">Reference proteome</keyword>
<accession>A0ABQ8MJJ0</accession>
<feature type="compositionally biased region" description="Low complexity" evidence="3">
    <location>
        <begin position="58"/>
        <end position="71"/>
    </location>
</feature>
<dbReference type="Pfam" id="PF01344">
    <property type="entry name" value="Kelch_1"/>
    <property type="match status" value="4"/>
</dbReference>
<dbReference type="Gene3D" id="3.30.710.10">
    <property type="entry name" value="Potassium Channel Kv1.1, Chain A"/>
    <property type="match status" value="2"/>
</dbReference>
<gene>
    <name evidence="5" type="ORF">H4Q32_002050</name>
</gene>
<dbReference type="PANTHER" id="PTHR45632:SF14">
    <property type="entry name" value="KELCH-LIKE PROTEIN 33"/>
    <property type="match status" value="1"/>
</dbReference>
<dbReference type="Proteomes" id="UP000830375">
    <property type="component" value="Unassembled WGS sequence"/>
</dbReference>
<feature type="domain" description="BTB" evidence="4">
    <location>
        <begin position="229"/>
        <end position="297"/>
    </location>
</feature>
<dbReference type="Pfam" id="PF00651">
    <property type="entry name" value="BTB"/>
    <property type="match status" value="1"/>
</dbReference>
<keyword evidence="2" id="KW-0677">Repeat</keyword>
<evidence type="ECO:0000313" key="6">
    <source>
        <dbReference type="Proteomes" id="UP000830375"/>
    </source>
</evidence>
<feature type="compositionally biased region" description="Polar residues" evidence="3">
    <location>
        <begin position="18"/>
        <end position="27"/>
    </location>
</feature>
<comment type="caution">
    <text evidence="5">The sequence shown here is derived from an EMBL/GenBank/DDBJ whole genome shotgun (WGS) entry which is preliminary data.</text>
</comment>
<dbReference type="SUPFAM" id="SSF117281">
    <property type="entry name" value="Kelch motif"/>
    <property type="match status" value="1"/>
</dbReference>
<dbReference type="InterPro" id="IPR000210">
    <property type="entry name" value="BTB/POZ_dom"/>
</dbReference>
<protein>
    <submittedName>
        <fullName evidence="5">Kelch-like protein 33</fullName>
    </submittedName>
</protein>
<dbReference type="SMART" id="SM00875">
    <property type="entry name" value="BACK"/>
    <property type="match status" value="1"/>
</dbReference>
<dbReference type="InterPro" id="IPR006652">
    <property type="entry name" value="Kelch_1"/>
</dbReference>
<organism evidence="5 6">
    <name type="scientific">Labeo rohita</name>
    <name type="common">Indian major carp</name>
    <name type="synonym">Cyprinus rohita</name>
    <dbReference type="NCBI Taxonomy" id="84645"/>
    <lineage>
        <taxon>Eukaryota</taxon>
        <taxon>Metazoa</taxon>
        <taxon>Chordata</taxon>
        <taxon>Craniata</taxon>
        <taxon>Vertebrata</taxon>
        <taxon>Euteleostomi</taxon>
        <taxon>Actinopterygii</taxon>
        <taxon>Neopterygii</taxon>
        <taxon>Teleostei</taxon>
        <taxon>Ostariophysi</taxon>
        <taxon>Cypriniformes</taxon>
        <taxon>Cyprinidae</taxon>
        <taxon>Labeoninae</taxon>
        <taxon>Labeonini</taxon>
        <taxon>Labeo</taxon>
    </lineage>
</organism>
<reference evidence="5 6" key="1">
    <citation type="submission" date="2022-01" db="EMBL/GenBank/DDBJ databases">
        <title>A high-quality chromosome-level genome assembly of rohu carp, Labeo rohita.</title>
        <authorList>
            <person name="Arick M.A. II"/>
            <person name="Hsu C.-Y."/>
            <person name="Magbanua Z."/>
            <person name="Pechanova O."/>
            <person name="Grover C."/>
            <person name="Miller E."/>
            <person name="Thrash A."/>
            <person name="Ezzel L."/>
            <person name="Alam S."/>
            <person name="Benzie J."/>
            <person name="Hamilton M."/>
            <person name="Karsi A."/>
            <person name="Lawrence M.L."/>
            <person name="Peterson D.G."/>
        </authorList>
    </citation>
    <scope>NUCLEOTIDE SEQUENCE [LARGE SCALE GENOMIC DNA]</scope>
    <source>
        <strain evidence="6">BAU-BD-2019</strain>
        <tissue evidence="5">Blood</tissue>
    </source>
</reference>
<dbReference type="PANTHER" id="PTHR45632">
    <property type="entry name" value="LD33804P"/>
    <property type="match status" value="1"/>
</dbReference>
<evidence type="ECO:0000259" key="4">
    <source>
        <dbReference type="PROSITE" id="PS50097"/>
    </source>
</evidence>
<keyword evidence="1" id="KW-0880">Kelch repeat</keyword>
<dbReference type="InterPro" id="IPR015915">
    <property type="entry name" value="Kelch-typ_b-propeller"/>
</dbReference>
<feature type="region of interest" description="Disordered" evidence="3">
    <location>
        <begin position="1"/>
        <end position="80"/>
    </location>
</feature>
<proteinExistence type="predicted"/>
<evidence type="ECO:0000313" key="5">
    <source>
        <dbReference type="EMBL" id="KAI2663032.1"/>
    </source>
</evidence>
<dbReference type="SUPFAM" id="SSF54695">
    <property type="entry name" value="POZ domain"/>
    <property type="match status" value="2"/>
</dbReference>
<dbReference type="Gene3D" id="1.25.40.420">
    <property type="match status" value="1"/>
</dbReference>